<gene>
    <name evidence="1" type="ORF">PspYZU05_12</name>
</gene>
<organism evidence="1 2">
    <name type="scientific">Pseudomonas phage PspYZU05</name>
    <dbReference type="NCBI Taxonomy" id="1983556"/>
    <lineage>
        <taxon>Viruses</taxon>
        <taxon>Duplodnaviria</taxon>
        <taxon>Heunggongvirae</taxon>
        <taxon>Uroviricota</taxon>
        <taxon>Caudoviricetes</taxon>
        <taxon>Pantevenvirales</taxon>
        <taxon>Straboviridae</taxon>
        <taxon>Jiangsuvirus</taxon>
        <taxon>Jiangsuvirus pspyzu05</taxon>
    </lineage>
</organism>
<keyword evidence="2" id="KW-1185">Reference proteome</keyword>
<reference evidence="1 2" key="1">
    <citation type="submission" date="2017-04" db="EMBL/GenBank/DDBJ databases">
        <title>Isolation of lytic bacteriophages infecting Pseudomonas strains for biocontrol of fish and shrimp spoilage during chilled storage.</title>
        <authorList>
            <person name="Yang Z."/>
            <person name="Tao X."/>
            <person name="Gao L."/>
            <person name="Rao S."/>
        </authorList>
    </citation>
    <scope>NUCLEOTIDE SEQUENCE [LARGE SCALE GENOMIC DNA]</scope>
</reference>
<evidence type="ECO:0000313" key="2">
    <source>
        <dbReference type="Proteomes" id="UP000247773"/>
    </source>
</evidence>
<evidence type="ECO:0000313" key="1">
    <source>
        <dbReference type="EMBL" id="ASD51964.1"/>
    </source>
</evidence>
<protein>
    <submittedName>
        <fullName evidence="1">Uncharacterized protein</fullName>
    </submittedName>
</protein>
<proteinExistence type="predicted"/>
<sequence length="390" mass="46083">MSFSYSRVEFSEGQKSHFPDMLMWDYDVLKRHHMVFNTMEELLNDVKAQGRCNDKRIYVYDVIDTSGQSLKLKNAVEWEYVVLSNRHTIDIDSNGFDRGVETQEALLLNQTTVMLNRLRTMRRLDPNIGIDEEKYNQILNEFVFCDDPNTDMMTLLVDTLDLKFIESLLSHKDSFYVFNGIDLLRRVPASKEKDEFYLKWSKEPRTIPIFLGMGAFDKEWLQYFDSPVPDTCYRGNNKDANGDLWEELRMQVYSLKYNSRKDLISCVPELIKRGKYRVLSTMLMVECIAEEIDTETYNLIVDTIYDNMKDSLKILLNILTDMHTERAIDRISAWTRNGKTLIDMAKESNDRELILLLATHIPEEYFFHEDKEIREHARYIFTEINSDEDF</sequence>
<dbReference type="EMBL" id="KY971610">
    <property type="protein sequence ID" value="ASD51964.1"/>
    <property type="molecule type" value="Genomic_DNA"/>
</dbReference>
<dbReference type="Proteomes" id="UP000247773">
    <property type="component" value="Genome"/>
</dbReference>
<name>A0A2U7NJE8_9CAUD</name>
<accession>A0A2U7NJE8</accession>